<accession>D8PGL8</accession>
<evidence type="ECO:0000256" key="7">
    <source>
        <dbReference type="ARBA" id="ARBA00048741"/>
    </source>
</evidence>
<dbReference type="Pfam" id="PF13537">
    <property type="entry name" value="GATase_7"/>
    <property type="match status" value="1"/>
</dbReference>
<evidence type="ECO:0000256" key="8">
    <source>
        <dbReference type="PIRSR" id="PIRSR001589-1"/>
    </source>
</evidence>
<dbReference type="PROSITE" id="PS51278">
    <property type="entry name" value="GATASE_TYPE_2"/>
    <property type="match status" value="1"/>
</dbReference>
<keyword evidence="5 9" id="KW-0067">ATP-binding</keyword>
<dbReference type="EC" id="6.3.5.4" evidence="3"/>
<feature type="binding site" evidence="9">
    <location>
        <position position="105"/>
    </location>
    <ligand>
        <name>L-glutamine</name>
        <dbReference type="ChEBI" id="CHEBI:58359"/>
    </ligand>
</feature>
<sequence length="668" mass="75389">MCGISGYIDTARVQGERDLTQTVLRMARTLRHRGPDDVGTWVDPATGVALGHRRLSILDLSPLGHQPMRSVCGRYVTSFNGEIYNFRALREELEGKGHSFRGHSDTEVMLAGLSQWGLDSAVRRFNGMFAIAVWDRETRLLHLIRDRMGEKPLYYGWAGKTFLFASELKAIRAHPRFEGVIDRGAVALFMRHNYIPAPYSIYTGIAKVVPGEIVTIAPDPAVASQTHPYWSVASAAEQGRDEPFKGTVAEAIRCLDELLRDAVKLRMESDVPLGAFLSGGIDSSTIVALMQAQSSRPVQTFSIGFHEAAYNEAHHAKAVAEHLGTNHTELYVSPAEAMEVIPRLPAIYDEPFSDSSQIPTYLVSELTRRQVTVALSGDGGDELFAGYGRYFWAANLWGKVDAIPPFLRKLIARSLTRLSPRTWTALFRGIAPIFPKRLRFRNPGDKPHKLAEILTTESLETLYLSIVSHWQSPTKVVLDSTEPLTVLTDHARWSRSAEIFDHMMHLDMLSYLPDDILTKVDRASMAVSLEARVPLLDHRVVEFAWKLPVSMKIHEGQGKWILRQVLNRYVPATLFDRPKMGFGVPIDSWLREPLKEWAESLLDEKRLLDEGIFNPDPIRKQWSEHLSGTCNWHYYLWDVLMFQAWLDEERKTGDVNSTNSVEQGTFLA</sequence>
<evidence type="ECO:0000256" key="2">
    <source>
        <dbReference type="ARBA" id="ARBA00005752"/>
    </source>
</evidence>
<evidence type="ECO:0000256" key="9">
    <source>
        <dbReference type="PIRSR" id="PIRSR001589-2"/>
    </source>
</evidence>
<keyword evidence="8" id="KW-0028">Amino-acid biosynthesis</keyword>
<feature type="binding site" evidence="9">
    <location>
        <begin position="376"/>
        <end position="377"/>
    </location>
    <ligand>
        <name>ATP</name>
        <dbReference type="ChEBI" id="CHEBI:30616"/>
    </ligand>
</feature>
<dbReference type="KEGG" id="nde:NIDE2699"/>
<dbReference type="InterPro" id="IPR006426">
    <property type="entry name" value="Asn_synth_AEB"/>
</dbReference>
<organism evidence="12 13">
    <name type="scientific">Nitrospira defluvii</name>
    <dbReference type="NCBI Taxonomy" id="330214"/>
    <lineage>
        <taxon>Bacteria</taxon>
        <taxon>Pseudomonadati</taxon>
        <taxon>Nitrospirota</taxon>
        <taxon>Nitrospiria</taxon>
        <taxon>Nitrospirales</taxon>
        <taxon>Nitrospiraceae</taxon>
        <taxon>Nitrospira</taxon>
    </lineage>
</organism>
<evidence type="ECO:0000256" key="3">
    <source>
        <dbReference type="ARBA" id="ARBA00012737"/>
    </source>
</evidence>
<feature type="binding site" evidence="9">
    <location>
        <position position="303"/>
    </location>
    <ligand>
        <name>ATP</name>
        <dbReference type="ChEBI" id="CHEBI:30616"/>
    </ligand>
</feature>
<dbReference type="GO" id="GO:0004066">
    <property type="term" value="F:asparagine synthase (glutamine-hydrolyzing) activity"/>
    <property type="evidence" value="ECO:0007669"/>
    <property type="project" value="UniProtKB-EC"/>
</dbReference>
<dbReference type="AlphaFoldDB" id="D8PGL8"/>
<dbReference type="InterPro" id="IPR029055">
    <property type="entry name" value="Ntn_hydrolases_N"/>
</dbReference>
<dbReference type="Proteomes" id="UP000001660">
    <property type="component" value="Chromosome"/>
</dbReference>
<evidence type="ECO:0000256" key="1">
    <source>
        <dbReference type="ARBA" id="ARBA00005187"/>
    </source>
</evidence>
<dbReference type="InterPro" id="IPR051786">
    <property type="entry name" value="ASN_synthetase/amidase"/>
</dbReference>
<keyword evidence="6 8" id="KW-0315">Glutamine amidotransferase</keyword>
<dbReference type="Gene3D" id="3.40.50.620">
    <property type="entry name" value="HUPs"/>
    <property type="match status" value="2"/>
</dbReference>
<keyword evidence="13" id="KW-1185">Reference proteome</keyword>
<feature type="site" description="Important for beta-aspartyl-AMP intermediate formation" evidence="10">
    <location>
        <position position="378"/>
    </location>
</feature>
<comment type="similarity">
    <text evidence="2">Belongs to the asparagine synthetase family.</text>
</comment>
<keyword evidence="8" id="KW-0061">Asparagine biosynthesis</keyword>
<dbReference type="Gene3D" id="3.60.20.10">
    <property type="entry name" value="Glutamine Phosphoribosylpyrophosphate, subunit 1, domain 1"/>
    <property type="match status" value="1"/>
</dbReference>
<dbReference type="SUPFAM" id="SSF52402">
    <property type="entry name" value="Adenine nucleotide alpha hydrolases-like"/>
    <property type="match status" value="1"/>
</dbReference>
<dbReference type="SUPFAM" id="SSF56235">
    <property type="entry name" value="N-terminal nucleophile aminohydrolases (Ntn hydrolases)"/>
    <property type="match status" value="1"/>
</dbReference>
<dbReference type="CDD" id="cd01991">
    <property type="entry name" value="Asn_synthase_B_C"/>
    <property type="match status" value="1"/>
</dbReference>
<dbReference type="OrthoDB" id="9763290at2"/>
<protein>
    <recommendedName>
        <fullName evidence="3">asparagine synthase (glutamine-hydrolyzing)</fullName>
        <ecNumber evidence="3">6.3.5.4</ecNumber>
    </recommendedName>
</protein>
<dbReference type="STRING" id="330214.NIDE2699"/>
<keyword evidence="4 9" id="KW-0547">Nucleotide-binding</keyword>
<reference evidence="12 13" key="1">
    <citation type="journal article" date="2010" name="Proc. Natl. Acad. Sci. U.S.A.">
        <title>A Nitrospira metagenome illuminates the physiology and evolution of globally important nitrite-oxidizing bacteria.</title>
        <authorList>
            <person name="Lucker S."/>
            <person name="Wagner M."/>
            <person name="Maixner F."/>
            <person name="Pelletier E."/>
            <person name="Koch H."/>
            <person name="Vacherie B."/>
            <person name="Rattei T."/>
            <person name="Sinninghe Damste J."/>
            <person name="Spieck E."/>
            <person name="Le Paslier D."/>
            <person name="Daims H."/>
        </authorList>
    </citation>
    <scope>NUCLEOTIDE SEQUENCE [LARGE SCALE GENOMIC DNA]</scope>
</reference>
<dbReference type="Pfam" id="PF00733">
    <property type="entry name" value="Asn_synthase"/>
    <property type="match status" value="1"/>
</dbReference>
<dbReference type="PANTHER" id="PTHR43284">
    <property type="entry name" value="ASPARAGINE SYNTHETASE (GLUTAMINE-HYDROLYZING)"/>
    <property type="match status" value="1"/>
</dbReference>
<evidence type="ECO:0000259" key="11">
    <source>
        <dbReference type="PROSITE" id="PS51278"/>
    </source>
</evidence>
<dbReference type="eggNOG" id="COG0367">
    <property type="taxonomic scope" value="Bacteria"/>
</dbReference>
<proteinExistence type="inferred from homology"/>
<evidence type="ECO:0000256" key="6">
    <source>
        <dbReference type="ARBA" id="ARBA00022962"/>
    </source>
</evidence>
<dbReference type="EMBL" id="FP929003">
    <property type="protein sequence ID" value="CBK42405.1"/>
    <property type="molecule type" value="Genomic_DNA"/>
</dbReference>
<dbReference type="HOGENOM" id="CLU_014658_3_1_0"/>
<feature type="domain" description="Glutamine amidotransferase type-2" evidence="11">
    <location>
        <begin position="2"/>
        <end position="219"/>
    </location>
</feature>
<keyword evidence="12" id="KW-0436">Ligase</keyword>
<dbReference type="InterPro" id="IPR017932">
    <property type="entry name" value="GATase_2_dom"/>
</dbReference>
<dbReference type="PANTHER" id="PTHR43284:SF1">
    <property type="entry name" value="ASPARAGINE SYNTHETASE"/>
    <property type="match status" value="1"/>
</dbReference>
<dbReference type="InterPro" id="IPR001962">
    <property type="entry name" value="Asn_synthase"/>
</dbReference>
<evidence type="ECO:0000256" key="10">
    <source>
        <dbReference type="PIRSR" id="PIRSR001589-3"/>
    </source>
</evidence>
<dbReference type="CDD" id="cd00712">
    <property type="entry name" value="AsnB"/>
    <property type="match status" value="1"/>
</dbReference>
<dbReference type="GO" id="GO:0005524">
    <property type="term" value="F:ATP binding"/>
    <property type="evidence" value="ECO:0007669"/>
    <property type="project" value="UniProtKB-KW"/>
</dbReference>
<evidence type="ECO:0000313" key="13">
    <source>
        <dbReference type="Proteomes" id="UP000001660"/>
    </source>
</evidence>
<gene>
    <name evidence="12" type="primary">asnB</name>
    <name evidence="12" type="ORF">NIDE2699</name>
</gene>
<dbReference type="NCBIfam" id="TIGR01536">
    <property type="entry name" value="asn_synth_AEB"/>
    <property type="match status" value="1"/>
</dbReference>
<comment type="pathway">
    <text evidence="1">Amino-acid biosynthesis; L-asparagine biosynthesis; L-asparagine from L-aspartate (L-Gln route): step 1/1.</text>
</comment>
<feature type="active site" description="For GATase activity" evidence="8">
    <location>
        <position position="2"/>
    </location>
</feature>
<comment type="catalytic activity">
    <reaction evidence="7">
        <text>L-aspartate + L-glutamine + ATP + H2O = L-asparagine + L-glutamate + AMP + diphosphate + H(+)</text>
        <dbReference type="Rhea" id="RHEA:12228"/>
        <dbReference type="ChEBI" id="CHEBI:15377"/>
        <dbReference type="ChEBI" id="CHEBI:15378"/>
        <dbReference type="ChEBI" id="CHEBI:29985"/>
        <dbReference type="ChEBI" id="CHEBI:29991"/>
        <dbReference type="ChEBI" id="CHEBI:30616"/>
        <dbReference type="ChEBI" id="CHEBI:33019"/>
        <dbReference type="ChEBI" id="CHEBI:58048"/>
        <dbReference type="ChEBI" id="CHEBI:58359"/>
        <dbReference type="ChEBI" id="CHEBI:456215"/>
        <dbReference type="EC" id="6.3.5.4"/>
    </reaction>
</comment>
<name>D8PGL8_9BACT</name>
<dbReference type="InterPro" id="IPR014729">
    <property type="entry name" value="Rossmann-like_a/b/a_fold"/>
</dbReference>
<dbReference type="GO" id="GO:0006529">
    <property type="term" value="P:asparagine biosynthetic process"/>
    <property type="evidence" value="ECO:0007669"/>
    <property type="project" value="UniProtKB-KW"/>
</dbReference>
<dbReference type="PIRSF" id="PIRSF001589">
    <property type="entry name" value="Asn_synthetase_glu-h"/>
    <property type="match status" value="1"/>
</dbReference>
<dbReference type="InterPro" id="IPR033738">
    <property type="entry name" value="AsnB_N"/>
</dbReference>
<evidence type="ECO:0000313" key="12">
    <source>
        <dbReference type="EMBL" id="CBK42405.1"/>
    </source>
</evidence>
<dbReference type="GO" id="GO:0005829">
    <property type="term" value="C:cytosol"/>
    <property type="evidence" value="ECO:0007669"/>
    <property type="project" value="TreeGrafter"/>
</dbReference>
<evidence type="ECO:0000256" key="5">
    <source>
        <dbReference type="ARBA" id="ARBA00022840"/>
    </source>
</evidence>
<evidence type="ECO:0000256" key="4">
    <source>
        <dbReference type="ARBA" id="ARBA00022741"/>
    </source>
</evidence>